<evidence type="ECO:0000256" key="4">
    <source>
        <dbReference type="ARBA" id="ARBA00023134"/>
    </source>
</evidence>
<dbReference type="Gene3D" id="1.10.1580.10">
    <property type="match status" value="1"/>
</dbReference>
<dbReference type="FunFam" id="1.10.1580.10:FF:000002">
    <property type="entry name" value="Guanine nucleotide-binding protein-like 3 (nucleolar)-like"/>
    <property type="match status" value="1"/>
</dbReference>
<dbReference type="PROSITE" id="PS51721">
    <property type="entry name" value="G_CP"/>
    <property type="match status" value="1"/>
</dbReference>
<protein>
    <recommendedName>
        <fullName evidence="7">Guanine nucleotide-binding protein-like 3 homolog</fullName>
    </recommendedName>
</protein>
<keyword evidence="2" id="KW-0547">Nucleotide-binding</keyword>
<evidence type="ECO:0000256" key="7">
    <source>
        <dbReference type="ARBA" id="ARBA00069022"/>
    </source>
</evidence>
<evidence type="ECO:0000259" key="10">
    <source>
        <dbReference type="PROSITE" id="PS51721"/>
    </source>
</evidence>
<organism evidence="11 12">
    <name type="scientific">Anopheles albimanus</name>
    <name type="common">New world malaria mosquito</name>
    <dbReference type="NCBI Taxonomy" id="7167"/>
    <lineage>
        <taxon>Eukaryota</taxon>
        <taxon>Metazoa</taxon>
        <taxon>Ecdysozoa</taxon>
        <taxon>Arthropoda</taxon>
        <taxon>Hexapoda</taxon>
        <taxon>Insecta</taxon>
        <taxon>Pterygota</taxon>
        <taxon>Neoptera</taxon>
        <taxon>Endopterygota</taxon>
        <taxon>Diptera</taxon>
        <taxon>Nematocera</taxon>
        <taxon>Culicoidea</taxon>
        <taxon>Culicidae</taxon>
        <taxon>Anophelinae</taxon>
        <taxon>Anopheles</taxon>
    </lineage>
</organism>
<dbReference type="Pfam" id="PF01926">
    <property type="entry name" value="MMR_HSR1"/>
    <property type="match status" value="1"/>
</dbReference>
<keyword evidence="4" id="KW-0342">GTP-binding</keyword>
<sequence length="659" mass="74980">MSGSGQQPAGALSAILQPHGQKSNHEPMGRSMRINRAYGDIACFQLLAALCCSTLLSKMALKALKCRGSKRMKASLRYKVIKKIAESKRKKAKEARKLPKLKSKKQKLIQVPNICPFKKEVLEDAEQYKQQQEELRLKQREQQKQLRQDALRSKTLQSMVAEAEKRTDQFGDGQEQAQEEDEYANFNTQGKENSLKAYFKEFKKVIDAADVILEVVDARDPLGTRCLEVAKIVREAPGQKRLVLILNKADLVPRDNLERWMKYLRRSGPVIPFKATTQTQKSNIGQKKFKASKNFDCSPCIGADLLKELLANYCRSDKLRTSIRVGVVGLPNVGKSSLVNSLKRKRACMVGAKPGVTKQMQEVQIDSHIKLLDSPGIVFQRPKEQDQNRFFALRNAQKVTEIQDPFPLAEDILKRGTMMYFCKLYNISEFHTPDEFLAKKAIRMGALAKKGVPDVRKAARSLIEDWNSGKIKYCTHPPEENADEVHLDAQLVKPSESGEEVPEFNLDQLDAIVAQLGDQYEASFAQTGAMDVDGVKKEDILTMEIDTGGPVKMELSKDDTRNRAIEKMLSTEGTIIEREETKGDGKSRKRKVNDYAEEEKRFRKDPMFALDGNQTTNRNLKQQLKKRKKQQNKQEQEEAMSDTEKQDYDFKEDYDMDQE</sequence>
<feature type="region of interest" description="Disordered" evidence="9">
    <location>
        <begin position="574"/>
        <end position="659"/>
    </location>
</feature>
<evidence type="ECO:0000256" key="8">
    <source>
        <dbReference type="SAM" id="Coils"/>
    </source>
</evidence>
<dbReference type="GO" id="GO:0005730">
    <property type="term" value="C:nucleolus"/>
    <property type="evidence" value="ECO:0007669"/>
    <property type="project" value="UniProtKB-SubCell"/>
</dbReference>
<proteinExistence type="predicted"/>
<reference evidence="11" key="2">
    <citation type="submission" date="2022-08" db="UniProtKB">
        <authorList>
            <consortium name="EnsemblMetazoa"/>
        </authorList>
    </citation>
    <scope>IDENTIFICATION</scope>
    <source>
        <strain evidence="11">STECLA/ALBI9_A</strain>
    </source>
</reference>
<dbReference type="STRING" id="7167.A0A182FAM4"/>
<keyword evidence="3 8" id="KW-0175">Coiled coil</keyword>
<dbReference type="VEuPathDB" id="VectorBase:AALB20_027572"/>
<dbReference type="AlphaFoldDB" id="A0A182FAM4"/>
<feature type="domain" description="CP-type G" evidence="10">
    <location>
        <begin position="199"/>
        <end position="380"/>
    </location>
</feature>
<dbReference type="PANTHER" id="PTHR11089">
    <property type="entry name" value="GTP-BINDING PROTEIN-RELATED"/>
    <property type="match status" value="1"/>
</dbReference>
<dbReference type="InterPro" id="IPR050755">
    <property type="entry name" value="TRAFAC_YlqF/YawG_RiboMat"/>
</dbReference>
<dbReference type="PRINTS" id="PR00326">
    <property type="entry name" value="GTP1OBG"/>
</dbReference>
<dbReference type="Gene3D" id="3.40.50.300">
    <property type="entry name" value="P-loop containing nucleotide triphosphate hydrolases"/>
    <property type="match status" value="1"/>
</dbReference>
<dbReference type="SUPFAM" id="SSF52540">
    <property type="entry name" value="P-loop containing nucleoside triphosphate hydrolases"/>
    <property type="match status" value="1"/>
</dbReference>
<dbReference type="FunFam" id="3.40.50.300:FF:000571">
    <property type="entry name" value="Guanine nucleotide-binding protein-like NSN1"/>
    <property type="match status" value="1"/>
</dbReference>
<dbReference type="InterPro" id="IPR023179">
    <property type="entry name" value="GTP-bd_ortho_bundle_sf"/>
</dbReference>
<keyword evidence="12" id="KW-1185">Reference proteome</keyword>
<evidence type="ECO:0000256" key="9">
    <source>
        <dbReference type="SAM" id="MobiDB-lite"/>
    </source>
</evidence>
<dbReference type="CDD" id="cd04178">
    <property type="entry name" value="Nucleostemin_like"/>
    <property type="match status" value="1"/>
</dbReference>
<evidence type="ECO:0000256" key="5">
    <source>
        <dbReference type="ARBA" id="ARBA00023242"/>
    </source>
</evidence>
<dbReference type="EnsemblMetazoa" id="AALB003553-RA">
    <property type="protein sequence ID" value="AALB003553-PA"/>
    <property type="gene ID" value="AALB003553"/>
</dbReference>
<dbReference type="GO" id="GO:0005525">
    <property type="term" value="F:GTP binding"/>
    <property type="evidence" value="ECO:0007669"/>
    <property type="project" value="UniProtKB-KW"/>
</dbReference>
<evidence type="ECO:0000256" key="3">
    <source>
        <dbReference type="ARBA" id="ARBA00023054"/>
    </source>
</evidence>
<dbReference type="PANTHER" id="PTHR11089:SF30">
    <property type="entry name" value="GUANINE NUCLEOTIDE-BINDING PROTEIN-LIKE 3 HOMOLOG"/>
    <property type="match status" value="1"/>
</dbReference>
<evidence type="ECO:0000313" key="12">
    <source>
        <dbReference type="Proteomes" id="UP000069272"/>
    </source>
</evidence>
<name>A0A182FAM4_ANOAL</name>
<feature type="coiled-coil region" evidence="8">
    <location>
        <begin position="118"/>
        <end position="149"/>
    </location>
</feature>
<dbReference type="InterPro" id="IPR027417">
    <property type="entry name" value="P-loop_NTPase"/>
</dbReference>
<accession>A0A182FAM4</accession>
<evidence type="ECO:0000256" key="2">
    <source>
        <dbReference type="ARBA" id="ARBA00022741"/>
    </source>
</evidence>
<comment type="subcellular location">
    <subcellularLocation>
        <location evidence="1">Nucleus</location>
        <location evidence="1">Nucleolus</location>
    </subcellularLocation>
</comment>
<feature type="region of interest" description="Disordered" evidence="9">
    <location>
        <begin position="163"/>
        <end position="186"/>
    </location>
</feature>
<feature type="compositionally biased region" description="Basic and acidic residues" evidence="9">
    <location>
        <begin position="632"/>
        <end position="653"/>
    </location>
</feature>
<evidence type="ECO:0000313" key="11">
    <source>
        <dbReference type="EnsemblMetazoa" id="AALB003553-PA"/>
    </source>
</evidence>
<evidence type="ECO:0000256" key="1">
    <source>
        <dbReference type="ARBA" id="ARBA00004604"/>
    </source>
</evidence>
<dbReference type="VEuPathDB" id="VectorBase:AALB003553"/>
<reference evidence="11 12" key="1">
    <citation type="journal article" date="2017" name="G3 (Bethesda)">
        <title>The Physical Genome Mapping of Anopheles albimanus Corrected Scaffold Misassemblies and Identified Interarm Rearrangements in Genus Anopheles.</title>
        <authorList>
            <person name="Artemov G.N."/>
            <person name="Peery A.N."/>
            <person name="Jiang X."/>
            <person name="Tu Z."/>
            <person name="Stegniy V.N."/>
            <person name="Sharakhova M.V."/>
            <person name="Sharakhov I.V."/>
        </authorList>
    </citation>
    <scope>NUCLEOTIDE SEQUENCE [LARGE SCALE GENOMIC DNA]</scope>
    <source>
        <strain evidence="11 12">ALBI9_A</strain>
    </source>
</reference>
<dbReference type="InterPro" id="IPR006073">
    <property type="entry name" value="GTP-bd"/>
</dbReference>
<feature type="compositionally biased region" description="Basic and acidic residues" evidence="9">
    <location>
        <begin position="575"/>
        <end position="606"/>
    </location>
</feature>
<evidence type="ECO:0000256" key="6">
    <source>
        <dbReference type="ARBA" id="ARBA00059892"/>
    </source>
</evidence>
<dbReference type="InterPro" id="IPR014813">
    <property type="entry name" value="Gnl3_N_dom"/>
</dbReference>
<dbReference type="Pfam" id="PF08701">
    <property type="entry name" value="GN3L_Grn1"/>
    <property type="match status" value="1"/>
</dbReference>
<dbReference type="GO" id="GO:0050793">
    <property type="term" value="P:regulation of developmental process"/>
    <property type="evidence" value="ECO:0007669"/>
    <property type="project" value="UniProtKB-ARBA"/>
</dbReference>
<comment type="function">
    <text evidence="6">May play a role in regulating cellular proliferation.</text>
</comment>
<dbReference type="GO" id="GO:0051239">
    <property type="term" value="P:regulation of multicellular organismal process"/>
    <property type="evidence" value="ECO:0007669"/>
    <property type="project" value="UniProtKB-ARBA"/>
</dbReference>
<keyword evidence="5" id="KW-0539">Nucleus</keyword>
<dbReference type="InterPro" id="IPR030378">
    <property type="entry name" value="G_CP_dom"/>
</dbReference>
<dbReference type="Proteomes" id="UP000069272">
    <property type="component" value="Chromosome 2R"/>
</dbReference>